<dbReference type="AlphaFoldDB" id="A0A0F4QNR9"/>
<evidence type="ECO:0000313" key="3">
    <source>
        <dbReference type="Proteomes" id="UP000033452"/>
    </source>
</evidence>
<keyword evidence="1" id="KW-0472">Membrane</keyword>
<protein>
    <submittedName>
        <fullName evidence="2">Uncharacterized protein</fullName>
    </submittedName>
</protein>
<evidence type="ECO:0000313" key="2">
    <source>
        <dbReference type="EMBL" id="KJZ09348.1"/>
    </source>
</evidence>
<keyword evidence="3" id="KW-1185">Reference proteome</keyword>
<dbReference type="RefSeq" id="WP_046004829.1">
    <property type="nucleotide sequence ID" value="NZ_JXYA01000020.1"/>
</dbReference>
<reference evidence="2 3" key="1">
    <citation type="journal article" date="2015" name="BMC Genomics">
        <title>Genome mining reveals unlocked bioactive potential of marine Gram-negative bacteria.</title>
        <authorList>
            <person name="Machado H."/>
            <person name="Sonnenschein E.C."/>
            <person name="Melchiorsen J."/>
            <person name="Gram L."/>
        </authorList>
    </citation>
    <scope>NUCLEOTIDE SEQUENCE [LARGE SCALE GENOMIC DNA]</scope>
    <source>
        <strain evidence="2 3">S2471</strain>
    </source>
</reference>
<dbReference type="EMBL" id="JXYA01000020">
    <property type="protein sequence ID" value="KJZ09348.1"/>
    <property type="molecule type" value="Genomic_DNA"/>
</dbReference>
<feature type="transmembrane region" description="Helical" evidence="1">
    <location>
        <begin position="36"/>
        <end position="60"/>
    </location>
</feature>
<proteinExistence type="predicted"/>
<accession>A0A0F4QNR9</accession>
<keyword evidence="1" id="KW-0812">Transmembrane</keyword>
<organism evidence="2 3">
    <name type="scientific">Pseudoalteromonas rubra</name>
    <dbReference type="NCBI Taxonomy" id="43658"/>
    <lineage>
        <taxon>Bacteria</taxon>
        <taxon>Pseudomonadati</taxon>
        <taxon>Pseudomonadota</taxon>
        <taxon>Gammaproteobacteria</taxon>
        <taxon>Alteromonadales</taxon>
        <taxon>Pseudoalteromonadaceae</taxon>
        <taxon>Pseudoalteromonas</taxon>
    </lineage>
</organism>
<keyword evidence="1" id="KW-1133">Transmembrane helix</keyword>
<gene>
    <name evidence="2" type="ORF">TW77_09960</name>
</gene>
<comment type="caution">
    <text evidence="2">The sequence shown here is derived from an EMBL/GenBank/DDBJ whole genome shotgun (WGS) entry which is preliminary data.</text>
</comment>
<dbReference type="Proteomes" id="UP000033452">
    <property type="component" value="Unassembled WGS sequence"/>
</dbReference>
<sequence length="107" mass="11455">MKAAFILLIGLVMLSALSWVSSPLAWFSVPEMVLDISWVGIEMLSLFVAMIAVFALLALLSIGLLGVMLVVLIGLVLALLFNSVLIAIPLLFLVAIGWLVSDKQALC</sequence>
<feature type="transmembrane region" description="Helical" evidence="1">
    <location>
        <begin position="67"/>
        <end position="100"/>
    </location>
</feature>
<evidence type="ECO:0000256" key="1">
    <source>
        <dbReference type="SAM" id="Phobius"/>
    </source>
</evidence>
<name>A0A0F4QNR9_9GAMM</name>
<dbReference type="OrthoDB" id="6293559at2"/>
<dbReference type="PATRIC" id="fig|43658.5.peg.2114"/>